<evidence type="ECO:0000313" key="5">
    <source>
        <dbReference type="EMBL" id="SHI56484.1"/>
    </source>
</evidence>
<dbReference type="PANTHER" id="PTHR43649:SF14">
    <property type="entry name" value="BLR3389 PROTEIN"/>
    <property type="match status" value="1"/>
</dbReference>
<dbReference type="Pfam" id="PF01547">
    <property type="entry name" value="SBP_bac_1"/>
    <property type="match status" value="1"/>
</dbReference>
<dbReference type="OrthoDB" id="2515046at2"/>
<dbReference type="EMBL" id="FQZK01000001">
    <property type="protein sequence ID" value="SHI56484.1"/>
    <property type="molecule type" value="Genomic_DNA"/>
</dbReference>
<dbReference type="STRING" id="758803.SAMN05421803_101595"/>
<evidence type="ECO:0000313" key="6">
    <source>
        <dbReference type="Proteomes" id="UP000184452"/>
    </source>
</evidence>
<organism evidence="5 6">
    <name type="scientific">Nocardiopsis flavescens</name>
    <dbReference type="NCBI Taxonomy" id="758803"/>
    <lineage>
        <taxon>Bacteria</taxon>
        <taxon>Bacillati</taxon>
        <taxon>Actinomycetota</taxon>
        <taxon>Actinomycetes</taxon>
        <taxon>Streptosporangiales</taxon>
        <taxon>Nocardiopsidaceae</taxon>
        <taxon>Nocardiopsis</taxon>
    </lineage>
</organism>
<keyword evidence="3 4" id="KW-0732">Signal</keyword>
<dbReference type="SUPFAM" id="SSF53850">
    <property type="entry name" value="Periplasmic binding protein-like II"/>
    <property type="match status" value="1"/>
</dbReference>
<proteinExistence type="inferred from homology"/>
<evidence type="ECO:0000256" key="1">
    <source>
        <dbReference type="ARBA" id="ARBA00008520"/>
    </source>
</evidence>
<dbReference type="InterPro" id="IPR006061">
    <property type="entry name" value="SBP_1_CS"/>
</dbReference>
<feature type="signal peptide" evidence="4">
    <location>
        <begin position="1"/>
        <end position="30"/>
    </location>
</feature>
<name>A0A1M6C6U0_9ACTN</name>
<evidence type="ECO:0000256" key="4">
    <source>
        <dbReference type="SAM" id="SignalP"/>
    </source>
</evidence>
<evidence type="ECO:0000256" key="2">
    <source>
        <dbReference type="ARBA" id="ARBA00022448"/>
    </source>
</evidence>
<dbReference type="PANTHER" id="PTHR43649">
    <property type="entry name" value="ARABINOSE-BINDING PROTEIN-RELATED"/>
    <property type="match status" value="1"/>
</dbReference>
<dbReference type="RefSeq" id="WP_073374574.1">
    <property type="nucleotide sequence ID" value="NZ_FQZK01000001.1"/>
</dbReference>
<keyword evidence="6" id="KW-1185">Reference proteome</keyword>
<sequence>MNTPPTPRPRLRTRAAAAAGALCLALTACGSGGDTAPGVSAEDVRAALEEGGEITVWAWEPTLEQVVADFEAAHPGVTVDLVNVGTGDEQYTALQNALSAGSGLPDVAQVEYYALGQFTIAGNLLDLAPLGAAGLEGSYSPGPWDAVSDGRGAVHALPMDSGPIALFYNRDVFEELEVEVPTTWEEYVEAARELKEADPDVYIAADNGDAGSTTTYIWQSGGRPYRVAGEEVSIDFTDEGTVRYTETWQRMIDEDLLMDVSAWTDEWYQALGDGSIATLVTGAWMGLNLEAGAPGAAGAWRVAPPPAWEEGDPSSAENGGSSLAVPAGAPNEALAYAFIEYANAGDGVGTRIGGGAFPATTADLESEEFTSAESEYFGGQRVNEVYAESAANVGQGWSYLPYQAHANSLFNDTVGQAYVSGTTLAEGLADWQAASVRYGEDQGFTVTEGG</sequence>
<reference evidence="5 6" key="1">
    <citation type="submission" date="2016-11" db="EMBL/GenBank/DDBJ databases">
        <authorList>
            <person name="Jaros S."/>
            <person name="Januszkiewicz K."/>
            <person name="Wedrychowicz H."/>
        </authorList>
    </citation>
    <scope>NUCLEOTIDE SEQUENCE [LARGE SCALE GENOMIC DNA]</scope>
    <source>
        <strain evidence="5 6">CGMCC 4.5723</strain>
    </source>
</reference>
<dbReference type="GO" id="GO:0055085">
    <property type="term" value="P:transmembrane transport"/>
    <property type="evidence" value="ECO:0007669"/>
    <property type="project" value="InterPro"/>
</dbReference>
<accession>A0A1M6C6U0</accession>
<keyword evidence="2" id="KW-0813">Transport</keyword>
<keyword evidence="5" id="KW-0762">Sugar transport</keyword>
<protein>
    <submittedName>
        <fullName evidence="5">Multiple sugar transport system substrate-binding protein</fullName>
    </submittedName>
</protein>
<comment type="similarity">
    <text evidence="1">Belongs to the bacterial solute-binding protein 1 family.</text>
</comment>
<dbReference type="CDD" id="cd13585">
    <property type="entry name" value="PBP2_TMBP_like"/>
    <property type="match status" value="1"/>
</dbReference>
<evidence type="ECO:0000256" key="3">
    <source>
        <dbReference type="ARBA" id="ARBA00022729"/>
    </source>
</evidence>
<dbReference type="Proteomes" id="UP000184452">
    <property type="component" value="Unassembled WGS sequence"/>
</dbReference>
<feature type="chain" id="PRO_5039179033" evidence="4">
    <location>
        <begin position="31"/>
        <end position="450"/>
    </location>
</feature>
<gene>
    <name evidence="5" type="ORF">SAMN05421803_101595</name>
</gene>
<dbReference type="InterPro" id="IPR050490">
    <property type="entry name" value="Bact_solute-bd_prot1"/>
</dbReference>
<dbReference type="Gene3D" id="3.40.190.10">
    <property type="entry name" value="Periplasmic binding protein-like II"/>
    <property type="match status" value="1"/>
</dbReference>
<dbReference type="PROSITE" id="PS01037">
    <property type="entry name" value="SBP_BACTERIAL_1"/>
    <property type="match status" value="1"/>
</dbReference>
<dbReference type="AlphaFoldDB" id="A0A1M6C6U0"/>
<dbReference type="InterPro" id="IPR006059">
    <property type="entry name" value="SBP"/>
</dbReference>